<dbReference type="InterPro" id="IPR000719">
    <property type="entry name" value="Prot_kinase_dom"/>
</dbReference>
<feature type="domain" description="Protein kinase" evidence="4">
    <location>
        <begin position="65"/>
        <end position="339"/>
    </location>
</feature>
<dbReference type="Gene3D" id="1.10.510.10">
    <property type="entry name" value="Transferase(Phosphotransferase) domain 1"/>
    <property type="match status" value="1"/>
</dbReference>
<keyword evidence="6" id="KW-1185">Reference proteome</keyword>
<dbReference type="InterPro" id="IPR050823">
    <property type="entry name" value="Plant_Ser_Thr_Prot_Kinase"/>
</dbReference>
<proteinExistence type="predicted"/>
<comment type="subcellular location">
    <subcellularLocation>
        <location evidence="1">Cell membrane</location>
    </subcellularLocation>
</comment>
<feature type="compositionally biased region" description="Low complexity" evidence="3">
    <location>
        <begin position="8"/>
        <end position="24"/>
    </location>
</feature>
<feature type="region of interest" description="Disordered" evidence="3">
    <location>
        <begin position="1"/>
        <end position="44"/>
    </location>
</feature>
<dbReference type="Pfam" id="PF07714">
    <property type="entry name" value="PK_Tyr_Ser-Thr"/>
    <property type="match status" value="1"/>
</dbReference>
<keyword evidence="2" id="KW-1003">Cell membrane</keyword>
<dbReference type="FunFam" id="1.10.510.10:FF:000095">
    <property type="entry name" value="protein STRUBBELIG-RECEPTOR FAMILY 8"/>
    <property type="match status" value="1"/>
</dbReference>
<evidence type="ECO:0000256" key="3">
    <source>
        <dbReference type="SAM" id="MobiDB-lite"/>
    </source>
</evidence>
<evidence type="ECO:0000313" key="6">
    <source>
        <dbReference type="Proteomes" id="UP001372338"/>
    </source>
</evidence>
<dbReference type="GO" id="GO:0005524">
    <property type="term" value="F:ATP binding"/>
    <property type="evidence" value="ECO:0007669"/>
    <property type="project" value="InterPro"/>
</dbReference>
<evidence type="ECO:0000256" key="1">
    <source>
        <dbReference type="ARBA" id="ARBA00004236"/>
    </source>
</evidence>
<dbReference type="Proteomes" id="UP001372338">
    <property type="component" value="Unassembled WGS sequence"/>
</dbReference>
<dbReference type="Gene3D" id="3.30.200.20">
    <property type="entry name" value="Phosphorylase Kinase, domain 1"/>
    <property type="match status" value="1"/>
</dbReference>
<dbReference type="PANTHER" id="PTHR45621">
    <property type="entry name" value="OS01G0588500 PROTEIN-RELATED"/>
    <property type="match status" value="1"/>
</dbReference>
<organism evidence="5 6">
    <name type="scientific">Crotalaria pallida</name>
    <name type="common">Smooth rattlebox</name>
    <name type="synonym">Crotalaria striata</name>
    <dbReference type="NCBI Taxonomy" id="3830"/>
    <lineage>
        <taxon>Eukaryota</taxon>
        <taxon>Viridiplantae</taxon>
        <taxon>Streptophyta</taxon>
        <taxon>Embryophyta</taxon>
        <taxon>Tracheophyta</taxon>
        <taxon>Spermatophyta</taxon>
        <taxon>Magnoliopsida</taxon>
        <taxon>eudicotyledons</taxon>
        <taxon>Gunneridae</taxon>
        <taxon>Pentapetalae</taxon>
        <taxon>rosids</taxon>
        <taxon>fabids</taxon>
        <taxon>Fabales</taxon>
        <taxon>Fabaceae</taxon>
        <taxon>Papilionoideae</taxon>
        <taxon>50 kb inversion clade</taxon>
        <taxon>genistoids sensu lato</taxon>
        <taxon>core genistoids</taxon>
        <taxon>Crotalarieae</taxon>
        <taxon>Crotalaria</taxon>
    </lineage>
</organism>
<dbReference type="GO" id="GO:0004672">
    <property type="term" value="F:protein kinase activity"/>
    <property type="evidence" value="ECO:0007669"/>
    <property type="project" value="InterPro"/>
</dbReference>
<evidence type="ECO:0000256" key="2">
    <source>
        <dbReference type="ARBA" id="ARBA00022475"/>
    </source>
</evidence>
<dbReference type="InterPro" id="IPR011009">
    <property type="entry name" value="Kinase-like_dom_sf"/>
</dbReference>
<dbReference type="InterPro" id="IPR001245">
    <property type="entry name" value="Ser-Thr/Tyr_kinase_cat_dom"/>
</dbReference>
<protein>
    <recommendedName>
        <fullName evidence="4">Protein kinase domain-containing protein</fullName>
    </recommendedName>
</protein>
<dbReference type="PIRSF" id="PIRSF000654">
    <property type="entry name" value="Integrin-linked_kinase"/>
    <property type="match status" value="1"/>
</dbReference>
<evidence type="ECO:0000259" key="4">
    <source>
        <dbReference type="PROSITE" id="PS50011"/>
    </source>
</evidence>
<keyword evidence="2" id="KW-0472">Membrane</keyword>
<evidence type="ECO:0000313" key="5">
    <source>
        <dbReference type="EMBL" id="KAK7258869.1"/>
    </source>
</evidence>
<dbReference type="AlphaFoldDB" id="A0AAN9EJT1"/>
<name>A0AAN9EJT1_CROPI</name>
<accession>A0AAN9EJT1</accession>
<dbReference type="PROSITE" id="PS50011">
    <property type="entry name" value="PROTEIN_KINASE_DOM"/>
    <property type="match status" value="1"/>
</dbReference>
<reference evidence="5 6" key="1">
    <citation type="submission" date="2024-01" db="EMBL/GenBank/DDBJ databases">
        <title>The genomes of 5 underutilized Papilionoideae crops provide insights into root nodulation and disease resistanc.</title>
        <authorList>
            <person name="Yuan L."/>
        </authorList>
    </citation>
    <scope>NUCLEOTIDE SEQUENCE [LARGE SCALE GENOMIC DNA]</scope>
    <source>
        <strain evidence="5">ZHUSHIDOU_FW_LH</strain>
        <tissue evidence="5">Leaf</tissue>
    </source>
</reference>
<feature type="compositionally biased region" description="Low complexity" evidence="3">
    <location>
        <begin position="34"/>
        <end position="44"/>
    </location>
</feature>
<sequence>MGLCFTFPSSSPDPSSSSSSINGRGNDDDDDDGSQPQQQQQLITSPSPKLVEFSFRELKSAAKNFKLETFMDEGASGIVYKGWLNGMVVAIKRMKPDSFHFRGFQIWQTEIYFQERLSHPNLVKLLGYCWDEDKLLLVYEFMPKGSLKNHLFGRYSSALSWNNRIKIIIGAARGLAFLHTSEKQVIFRNFSSSKILLDKNYNAKISNFGLAKLGPSEGESHVSTMVIGSCSFYSAPEYMTTGHLSVKSDVYNFGMVLLEMLIGMSTIDAKRKSGQQNVVDWVKPYIDNKMVKAFMDDRIEGQYSFWAALRAAELTLKCLEHDPVNRPSMIDVVEALEAIEAIQEPQYKQVLTSKF</sequence>
<dbReference type="EMBL" id="JAYWIO010000005">
    <property type="protein sequence ID" value="KAK7258869.1"/>
    <property type="molecule type" value="Genomic_DNA"/>
</dbReference>
<comment type="caution">
    <text evidence="5">The sequence shown here is derived from an EMBL/GenBank/DDBJ whole genome shotgun (WGS) entry which is preliminary data.</text>
</comment>
<dbReference type="SUPFAM" id="SSF56112">
    <property type="entry name" value="Protein kinase-like (PK-like)"/>
    <property type="match status" value="1"/>
</dbReference>
<dbReference type="GO" id="GO:0005886">
    <property type="term" value="C:plasma membrane"/>
    <property type="evidence" value="ECO:0007669"/>
    <property type="project" value="UniProtKB-SubCell"/>
</dbReference>
<gene>
    <name evidence="5" type="ORF">RIF29_24457</name>
</gene>